<name>A0ABW4JZV9_9HYPH</name>
<keyword evidence="11 13" id="KW-0408">Iron</keyword>
<dbReference type="InterPro" id="IPR011063">
    <property type="entry name" value="TilS/TtcA_N"/>
</dbReference>
<reference evidence="16" key="1">
    <citation type="journal article" date="2019" name="Int. J. Syst. Evol. Microbiol.">
        <title>The Global Catalogue of Microorganisms (GCM) 10K type strain sequencing project: providing services to taxonomists for standard genome sequencing and annotation.</title>
        <authorList>
            <consortium name="The Broad Institute Genomics Platform"/>
            <consortium name="The Broad Institute Genome Sequencing Center for Infectious Disease"/>
            <person name="Wu L."/>
            <person name="Ma J."/>
        </authorList>
    </citation>
    <scope>NUCLEOTIDE SEQUENCE [LARGE SCALE GENOMIC DNA]</scope>
    <source>
        <strain evidence="16">JCM 3369</strain>
    </source>
</reference>
<evidence type="ECO:0000256" key="4">
    <source>
        <dbReference type="ARBA" id="ARBA00022679"/>
    </source>
</evidence>
<dbReference type="Gene3D" id="3.40.50.620">
    <property type="entry name" value="HUPs"/>
    <property type="match status" value="1"/>
</dbReference>
<evidence type="ECO:0000256" key="2">
    <source>
        <dbReference type="ARBA" id="ARBA00022490"/>
    </source>
</evidence>
<comment type="subunit">
    <text evidence="13">Homodimer.</text>
</comment>
<dbReference type="CDD" id="cd24138">
    <property type="entry name" value="TtcA-like"/>
    <property type="match status" value="1"/>
</dbReference>
<sequence>MDVQALTQASDQALDAGEDVLRKSPEANTDVPAIFRNAPSGVEFKKLRKRLLRQTREAIEDYGMAPVLEPGAARPKWLVCLSGGKDSYSLLAILIEMRWRGLLNVDLIACNLDQAQPGFPPDILPKWFADNEIENVIVREDTYSIVTDKIPAHRTYCSLCSRLRRGILYRIAREQGCEAIVLGHHREDILETFFMNLFHGGRLASMPPKLLNDEGDLLVLRPLAYAAESDIAKFARGMEFPIIPCNLCGSQDGLQREAVKKMLQDWERQTPGRLGVMARALANSRPSHLLDRSLYDFEGLRPGTGAGAAALAGEAEEPCAASLAMTDKLFANE</sequence>
<evidence type="ECO:0000259" key="14">
    <source>
        <dbReference type="Pfam" id="PF01171"/>
    </source>
</evidence>
<comment type="catalytic activity">
    <reaction evidence="13">
        <text>cytidine(32) in tRNA + S-sulfanyl-L-cysteinyl-[cysteine desulfurase] + AH2 + ATP = 2-thiocytidine(32) in tRNA + L-cysteinyl-[cysteine desulfurase] + A + AMP + diphosphate + H(+)</text>
        <dbReference type="Rhea" id="RHEA:57048"/>
        <dbReference type="Rhea" id="RHEA-COMP:10288"/>
        <dbReference type="Rhea" id="RHEA-COMP:12157"/>
        <dbReference type="Rhea" id="RHEA-COMP:12158"/>
        <dbReference type="Rhea" id="RHEA-COMP:14821"/>
        <dbReference type="ChEBI" id="CHEBI:13193"/>
        <dbReference type="ChEBI" id="CHEBI:15378"/>
        <dbReference type="ChEBI" id="CHEBI:17499"/>
        <dbReference type="ChEBI" id="CHEBI:29950"/>
        <dbReference type="ChEBI" id="CHEBI:30616"/>
        <dbReference type="ChEBI" id="CHEBI:33019"/>
        <dbReference type="ChEBI" id="CHEBI:61963"/>
        <dbReference type="ChEBI" id="CHEBI:82748"/>
        <dbReference type="ChEBI" id="CHEBI:141453"/>
        <dbReference type="ChEBI" id="CHEBI:456215"/>
    </reaction>
</comment>
<keyword evidence="5 13" id="KW-0819">tRNA processing</keyword>
<keyword evidence="6 13" id="KW-0479">Metal-binding</keyword>
<evidence type="ECO:0000256" key="10">
    <source>
        <dbReference type="ARBA" id="ARBA00022884"/>
    </source>
</evidence>
<dbReference type="SUPFAM" id="SSF52402">
    <property type="entry name" value="Adenine nucleotide alpha hydrolases-like"/>
    <property type="match status" value="1"/>
</dbReference>
<dbReference type="NCBIfam" id="NF007972">
    <property type="entry name" value="PRK10696.1"/>
    <property type="match status" value="1"/>
</dbReference>
<keyword evidence="3 13" id="KW-0820">tRNA-binding</keyword>
<protein>
    <recommendedName>
        <fullName evidence="13">tRNA-cytidine(32) 2-sulfurtransferase</fullName>
        <ecNumber evidence="13">2.8.1.-</ecNumber>
    </recommendedName>
    <alternativeName>
        <fullName evidence="13">Two-thiocytidine biosynthesis protein A</fullName>
    </alternativeName>
    <alternativeName>
        <fullName evidence="13">tRNA 2-thiocytidine biosynthesis protein TtcA</fullName>
    </alternativeName>
</protein>
<gene>
    <name evidence="13 15" type="primary">ttcA</name>
    <name evidence="15" type="ORF">ACFSC7_14200</name>
</gene>
<organism evidence="15 16">
    <name type="scientific">Roseibium aestuarii</name>
    <dbReference type="NCBI Taxonomy" id="2600299"/>
    <lineage>
        <taxon>Bacteria</taxon>
        <taxon>Pseudomonadati</taxon>
        <taxon>Pseudomonadota</taxon>
        <taxon>Alphaproteobacteria</taxon>
        <taxon>Hyphomicrobiales</taxon>
        <taxon>Stappiaceae</taxon>
        <taxon>Roseibium</taxon>
    </lineage>
</organism>
<evidence type="ECO:0000256" key="12">
    <source>
        <dbReference type="ARBA" id="ARBA00023014"/>
    </source>
</evidence>
<evidence type="ECO:0000256" key="7">
    <source>
        <dbReference type="ARBA" id="ARBA00022741"/>
    </source>
</evidence>
<keyword evidence="7 13" id="KW-0547">Nucleotide-binding</keyword>
<evidence type="ECO:0000256" key="8">
    <source>
        <dbReference type="ARBA" id="ARBA00022840"/>
    </source>
</evidence>
<keyword evidence="12 13" id="KW-0411">Iron-sulfur</keyword>
<keyword evidence="1 13" id="KW-0004">4Fe-4S</keyword>
<evidence type="ECO:0000313" key="15">
    <source>
        <dbReference type="EMBL" id="MFD1696676.1"/>
    </source>
</evidence>
<feature type="binding site" evidence="13">
    <location>
        <position position="248"/>
    </location>
    <ligand>
        <name>[4Fe-4S] cluster</name>
        <dbReference type="ChEBI" id="CHEBI:49883"/>
    </ligand>
</feature>
<comment type="caution">
    <text evidence="15">The sequence shown here is derived from an EMBL/GenBank/DDBJ whole genome shotgun (WGS) entry which is preliminary data.</text>
</comment>
<keyword evidence="2 13" id="KW-0963">Cytoplasm</keyword>
<comment type="cofactor">
    <cofactor evidence="13">
        <name>Mg(2+)</name>
        <dbReference type="ChEBI" id="CHEBI:18420"/>
    </cofactor>
</comment>
<dbReference type="InterPro" id="IPR012089">
    <property type="entry name" value="tRNA_Cyd_32_2_STrfase"/>
</dbReference>
<keyword evidence="16" id="KW-1185">Reference proteome</keyword>
<feature type="domain" description="tRNA(Ile)-lysidine/2-thiocytidine synthase N-terminal" evidence="14">
    <location>
        <begin position="76"/>
        <end position="237"/>
    </location>
</feature>
<proteinExistence type="inferred from homology"/>
<comment type="miscellaneous">
    <text evidence="13">The thiolation reaction likely consists of two steps: a first activation step by ATP to form an adenylated intermediate of the target base of tRNA, and a second nucleophilic substitution step of the sulfur (S) atom supplied by the hydrosulfide attached to the Fe-S cluster.</text>
</comment>
<keyword evidence="8 13" id="KW-0067">ATP-binding</keyword>
<dbReference type="Proteomes" id="UP001597327">
    <property type="component" value="Unassembled WGS sequence"/>
</dbReference>
<evidence type="ECO:0000256" key="13">
    <source>
        <dbReference type="HAMAP-Rule" id="MF_01850"/>
    </source>
</evidence>
<dbReference type="PANTHER" id="PTHR43686">
    <property type="entry name" value="SULFURTRANSFERASE-RELATED"/>
    <property type="match status" value="1"/>
</dbReference>
<evidence type="ECO:0000256" key="6">
    <source>
        <dbReference type="ARBA" id="ARBA00022723"/>
    </source>
</evidence>
<feature type="binding site" evidence="13">
    <location>
        <position position="157"/>
    </location>
    <ligand>
        <name>[4Fe-4S] cluster</name>
        <dbReference type="ChEBI" id="CHEBI:49883"/>
    </ligand>
</feature>
<dbReference type="InterPro" id="IPR014729">
    <property type="entry name" value="Rossmann-like_a/b/a_fold"/>
</dbReference>
<evidence type="ECO:0000256" key="5">
    <source>
        <dbReference type="ARBA" id="ARBA00022694"/>
    </source>
</evidence>
<accession>A0ABW4JZV9</accession>
<dbReference type="EMBL" id="JBHUFA010000004">
    <property type="protein sequence ID" value="MFD1696676.1"/>
    <property type="molecule type" value="Genomic_DNA"/>
</dbReference>
<dbReference type="Pfam" id="PF01171">
    <property type="entry name" value="ATP_bind_3"/>
    <property type="match status" value="1"/>
</dbReference>
<keyword evidence="9 13" id="KW-0460">Magnesium</keyword>
<dbReference type="RefSeq" id="WP_149892475.1">
    <property type="nucleotide sequence ID" value="NZ_JBHUFA010000004.1"/>
</dbReference>
<dbReference type="GO" id="GO:0016740">
    <property type="term" value="F:transferase activity"/>
    <property type="evidence" value="ECO:0007669"/>
    <property type="project" value="UniProtKB-KW"/>
</dbReference>
<feature type="binding site" evidence="13">
    <location>
        <position position="160"/>
    </location>
    <ligand>
        <name>[4Fe-4S] cluster</name>
        <dbReference type="ChEBI" id="CHEBI:49883"/>
    </ligand>
</feature>
<evidence type="ECO:0000256" key="9">
    <source>
        <dbReference type="ARBA" id="ARBA00022842"/>
    </source>
</evidence>
<dbReference type="HAMAP" id="MF_01850">
    <property type="entry name" value="TtcA"/>
    <property type="match status" value="1"/>
</dbReference>
<comment type="pathway">
    <text evidence="13">tRNA modification.</text>
</comment>
<keyword evidence="4 13" id="KW-0808">Transferase</keyword>
<comment type="function">
    <text evidence="13">Catalyzes the ATP-dependent 2-thiolation of cytidine in position 32 of tRNA, to form 2-thiocytidine (s(2)C32). The sulfur atoms are provided by the cysteine/cysteine desulfurase (IscS) system.</text>
</comment>
<evidence type="ECO:0000256" key="3">
    <source>
        <dbReference type="ARBA" id="ARBA00022555"/>
    </source>
</evidence>
<dbReference type="EC" id="2.8.1.-" evidence="13"/>
<keyword evidence="10 13" id="KW-0694">RNA-binding</keyword>
<evidence type="ECO:0000313" key="16">
    <source>
        <dbReference type="Proteomes" id="UP001597327"/>
    </source>
</evidence>
<evidence type="ECO:0000256" key="1">
    <source>
        <dbReference type="ARBA" id="ARBA00022485"/>
    </source>
</evidence>
<comment type="similarity">
    <text evidence="13">Belongs to the TtcA family.</text>
</comment>
<feature type="short sequence motif" description="PP-loop motif" evidence="13">
    <location>
        <begin position="82"/>
        <end position="87"/>
    </location>
</feature>
<comment type="cofactor">
    <cofactor evidence="13">
        <name>[4Fe-4S] cluster</name>
        <dbReference type="ChEBI" id="CHEBI:49883"/>
    </cofactor>
    <text evidence="13">Binds 1 [4Fe-4S] cluster per subunit. The cluster is chelated by three Cys residues, the fourth Fe has a free coordination site that may bind a sulfur atom transferred from the persulfide of IscS.</text>
</comment>
<dbReference type="PANTHER" id="PTHR43686:SF1">
    <property type="entry name" value="AMINOTRAN_5 DOMAIN-CONTAINING PROTEIN"/>
    <property type="match status" value="1"/>
</dbReference>
<comment type="subcellular location">
    <subcellularLocation>
        <location evidence="13">Cytoplasm</location>
    </subcellularLocation>
</comment>
<evidence type="ECO:0000256" key="11">
    <source>
        <dbReference type="ARBA" id="ARBA00023004"/>
    </source>
</evidence>